<evidence type="ECO:0000256" key="1">
    <source>
        <dbReference type="SAM" id="MobiDB-lite"/>
    </source>
</evidence>
<feature type="region of interest" description="Disordered" evidence="1">
    <location>
        <begin position="1"/>
        <end position="76"/>
    </location>
</feature>
<comment type="caution">
    <text evidence="2">The sequence shown here is derived from an EMBL/GenBank/DDBJ whole genome shotgun (WGS) entry which is preliminary data.</text>
</comment>
<name>A0ABR3EVI3_9AGAR</name>
<keyword evidence="3" id="KW-1185">Reference proteome</keyword>
<feature type="non-terminal residue" evidence="2">
    <location>
        <position position="76"/>
    </location>
</feature>
<evidence type="ECO:0000313" key="3">
    <source>
        <dbReference type="Proteomes" id="UP001465976"/>
    </source>
</evidence>
<proteinExistence type="predicted"/>
<accession>A0ABR3EVI3</accession>
<sequence>MAKNDSAKKKEKKPCKARTKGPLAQEIDSLLISGLKEPATRPRPTRWKPGEPVFRNYTPENLPRSVASPSMKAGRD</sequence>
<feature type="compositionally biased region" description="Basic residues" evidence="1">
    <location>
        <begin position="9"/>
        <end position="19"/>
    </location>
</feature>
<organism evidence="2 3">
    <name type="scientific">Marasmius crinis-equi</name>
    <dbReference type="NCBI Taxonomy" id="585013"/>
    <lineage>
        <taxon>Eukaryota</taxon>
        <taxon>Fungi</taxon>
        <taxon>Dikarya</taxon>
        <taxon>Basidiomycota</taxon>
        <taxon>Agaricomycotina</taxon>
        <taxon>Agaricomycetes</taxon>
        <taxon>Agaricomycetidae</taxon>
        <taxon>Agaricales</taxon>
        <taxon>Marasmiineae</taxon>
        <taxon>Marasmiaceae</taxon>
        <taxon>Marasmius</taxon>
    </lineage>
</organism>
<evidence type="ECO:0000313" key="2">
    <source>
        <dbReference type="EMBL" id="KAL0566816.1"/>
    </source>
</evidence>
<dbReference type="EMBL" id="JBAHYK010001765">
    <property type="protein sequence ID" value="KAL0566816.1"/>
    <property type="molecule type" value="Genomic_DNA"/>
</dbReference>
<reference evidence="2 3" key="1">
    <citation type="submission" date="2024-02" db="EMBL/GenBank/DDBJ databases">
        <title>A draft genome for the cacao thread blight pathogen Marasmius crinis-equi.</title>
        <authorList>
            <person name="Cohen S.P."/>
            <person name="Baruah I.K."/>
            <person name="Amoako-Attah I."/>
            <person name="Bukari Y."/>
            <person name="Meinhardt L.W."/>
            <person name="Bailey B.A."/>
        </authorList>
    </citation>
    <scope>NUCLEOTIDE SEQUENCE [LARGE SCALE GENOMIC DNA]</scope>
    <source>
        <strain evidence="2 3">GH-76</strain>
    </source>
</reference>
<protein>
    <submittedName>
        <fullName evidence="2">Uncharacterized protein</fullName>
    </submittedName>
</protein>
<gene>
    <name evidence="2" type="ORF">V5O48_015188</name>
</gene>
<dbReference type="Proteomes" id="UP001465976">
    <property type="component" value="Unassembled WGS sequence"/>
</dbReference>